<reference evidence="2" key="1">
    <citation type="journal article" date="2014" name="Nat. Commun.">
        <title>Multiple recent horizontal transfers of a large genomic region in cheese making fungi.</title>
        <authorList>
            <person name="Cheeseman K."/>
            <person name="Ropars J."/>
            <person name="Renault P."/>
            <person name="Dupont J."/>
            <person name="Gouzy J."/>
            <person name="Branca A."/>
            <person name="Abraham A.L."/>
            <person name="Ceppi M."/>
            <person name="Conseiller E."/>
            <person name="Debuchy R."/>
            <person name="Malagnac F."/>
            <person name="Goarin A."/>
            <person name="Silar P."/>
            <person name="Lacoste S."/>
            <person name="Sallet E."/>
            <person name="Bensimon A."/>
            <person name="Giraud T."/>
            <person name="Brygoo Y."/>
        </authorList>
    </citation>
    <scope>NUCLEOTIDE SEQUENCE [LARGE SCALE GENOMIC DNA]</scope>
    <source>
        <strain evidence="2">FM164</strain>
    </source>
</reference>
<evidence type="ECO:0000313" key="2">
    <source>
        <dbReference type="EMBL" id="CDM27937.1"/>
    </source>
</evidence>
<feature type="compositionally biased region" description="Polar residues" evidence="1">
    <location>
        <begin position="140"/>
        <end position="153"/>
    </location>
</feature>
<evidence type="ECO:0000313" key="3">
    <source>
        <dbReference type="Proteomes" id="UP000030686"/>
    </source>
</evidence>
<sequence>MDPGFSYHDADLTMWFLAHGANPNQRCGKDRTTLSTAFQVASFEIIQKLLEHGVDVFQGQVLHYAARRRLDDRLQVLDFLLEKGLPINNIMFLYSDDYYANMFDGIGTPLHYAADAGLLDLSNIWLREERQQESEIPQDESLSTGPNSTTTRP</sequence>
<dbReference type="Pfam" id="PF12796">
    <property type="entry name" value="Ank_2"/>
    <property type="match status" value="1"/>
</dbReference>
<dbReference type="InterPro" id="IPR002110">
    <property type="entry name" value="Ankyrin_rpt"/>
</dbReference>
<keyword evidence="3" id="KW-1185">Reference proteome</keyword>
<gene>
    <name evidence="2" type="ORF">PROQFM164_S01g001748</name>
</gene>
<dbReference type="OrthoDB" id="426293at2759"/>
<evidence type="ECO:0000256" key="1">
    <source>
        <dbReference type="SAM" id="MobiDB-lite"/>
    </source>
</evidence>
<dbReference type="AlphaFoldDB" id="W6QEC3"/>
<feature type="region of interest" description="Disordered" evidence="1">
    <location>
        <begin position="130"/>
        <end position="153"/>
    </location>
</feature>
<accession>W6QEC3</accession>
<dbReference type="InterPro" id="IPR036770">
    <property type="entry name" value="Ankyrin_rpt-contain_sf"/>
</dbReference>
<protein>
    <submittedName>
        <fullName evidence="2">Ankyrin repeat-containing domain</fullName>
    </submittedName>
</protein>
<dbReference type="EMBL" id="HG792015">
    <property type="protein sequence ID" value="CDM27937.1"/>
    <property type="molecule type" value="Genomic_DNA"/>
</dbReference>
<dbReference type="SUPFAM" id="SSF48403">
    <property type="entry name" value="Ankyrin repeat"/>
    <property type="match status" value="1"/>
</dbReference>
<name>W6QEC3_PENRF</name>
<dbReference type="STRING" id="1365484.W6QEC3"/>
<dbReference type="Gene3D" id="1.25.40.20">
    <property type="entry name" value="Ankyrin repeat-containing domain"/>
    <property type="match status" value="1"/>
</dbReference>
<proteinExistence type="predicted"/>
<dbReference type="Proteomes" id="UP000030686">
    <property type="component" value="Unassembled WGS sequence"/>
</dbReference>
<organism evidence="2 3">
    <name type="scientific">Penicillium roqueforti (strain FM164)</name>
    <dbReference type="NCBI Taxonomy" id="1365484"/>
    <lineage>
        <taxon>Eukaryota</taxon>
        <taxon>Fungi</taxon>
        <taxon>Dikarya</taxon>
        <taxon>Ascomycota</taxon>
        <taxon>Pezizomycotina</taxon>
        <taxon>Eurotiomycetes</taxon>
        <taxon>Eurotiomycetidae</taxon>
        <taxon>Eurotiales</taxon>
        <taxon>Aspergillaceae</taxon>
        <taxon>Penicillium</taxon>
    </lineage>
</organism>